<comment type="caution">
    <text evidence="2">The sequence shown here is derived from an EMBL/GenBank/DDBJ whole genome shotgun (WGS) entry which is preliminary data.</text>
</comment>
<reference evidence="2" key="2">
    <citation type="submission" date="2022-01" db="EMBL/GenBank/DDBJ databases">
        <authorList>
            <person name="Yamashiro T."/>
            <person name="Shiraishi A."/>
            <person name="Satake H."/>
            <person name="Nakayama K."/>
        </authorList>
    </citation>
    <scope>NUCLEOTIDE SEQUENCE</scope>
</reference>
<proteinExistence type="predicted"/>
<accession>A0ABQ4Y9U9</accession>
<evidence type="ECO:0000313" key="2">
    <source>
        <dbReference type="EMBL" id="GJS74147.1"/>
    </source>
</evidence>
<name>A0ABQ4Y9U9_9ASTR</name>
<keyword evidence="3" id="KW-1185">Reference proteome</keyword>
<sequence length="228" mass="26710">MLKAYAKDLKKISKIIWKANESLPNLKERWVSESNVIPNVPKLMQISSFMSLHKCPELSKRFSDNIPKTVDEMLKRVDDYVRLEEAFHDKELRKGEFQQKETQALHRPHQDFRHLREYHIDNRVVLTLDSVIIIPKEILATKHQLCLPQPPPLVGAPIKENLNKLNHLVEDRKRKSMMVDEEWMNVPITFLPVFMQDLSGEAPMVEVESGRVSSPKDTRGRRSIYRDH</sequence>
<reference evidence="2" key="1">
    <citation type="journal article" date="2022" name="Int. J. Mol. Sci.">
        <title>Draft Genome of Tanacetum Coccineum: Genomic Comparison of Closely Related Tanacetum-Family Plants.</title>
        <authorList>
            <person name="Yamashiro T."/>
            <person name="Shiraishi A."/>
            <person name="Nakayama K."/>
            <person name="Satake H."/>
        </authorList>
    </citation>
    <scope>NUCLEOTIDE SEQUENCE</scope>
</reference>
<organism evidence="2 3">
    <name type="scientific">Tanacetum coccineum</name>
    <dbReference type="NCBI Taxonomy" id="301880"/>
    <lineage>
        <taxon>Eukaryota</taxon>
        <taxon>Viridiplantae</taxon>
        <taxon>Streptophyta</taxon>
        <taxon>Embryophyta</taxon>
        <taxon>Tracheophyta</taxon>
        <taxon>Spermatophyta</taxon>
        <taxon>Magnoliopsida</taxon>
        <taxon>eudicotyledons</taxon>
        <taxon>Gunneridae</taxon>
        <taxon>Pentapetalae</taxon>
        <taxon>asterids</taxon>
        <taxon>campanulids</taxon>
        <taxon>Asterales</taxon>
        <taxon>Asteraceae</taxon>
        <taxon>Asteroideae</taxon>
        <taxon>Anthemideae</taxon>
        <taxon>Anthemidinae</taxon>
        <taxon>Tanacetum</taxon>
    </lineage>
</organism>
<gene>
    <name evidence="2" type="ORF">Tco_0706988</name>
</gene>
<dbReference type="EMBL" id="BQNB010010209">
    <property type="protein sequence ID" value="GJS74147.1"/>
    <property type="molecule type" value="Genomic_DNA"/>
</dbReference>
<protein>
    <submittedName>
        <fullName evidence="2">Uncharacterized protein</fullName>
    </submittedName>
</protein>
<evidence type="ECO:0000256" key="1">
    <source>
        <dbReference type="SAM" id="MobiDB-lite"/>
    </source>
</evidence>
<feature type="region of interest" description="Disordered" evidence="1">
    <location>
        <begin position="207"/>
        <end position="228"/>
    </location>
</feature>
<evidence type="ECO:0000313" key="3">
    <source>
        <dbReference type="Proteomes" id="UP001151760"/>
    </source>
</evidence>
<dbReference type="Proteomes" id="UP001151760">
    <property type="component" value="Unassembled WGS sequence"/>
</dbReference>
<feature type="compositionally biased region" description="Basic and acidic residues" evidence="1">
    <location>
        <begin position="214"/>
        <end position="228"/>
    </location>
</feature>